<evidence type="ECO:0000256" key="1">
    <source>
        <dbReference type="SAM" id="MobiDB-lite"/>
    </source>
</evidence>
<organism evidence="2 3">
    <name type="scientific">Onychostoma macrolepis</name>
    <dbReference type="NCBI Taxonomy" id="369639"/>
    <lineage>
        <taxon>Eukaryota</taxon>
        <taxon>Metazoa</taxon>
        <taxon>Chordata</taxon>
        <taxon>Craniata</taxon>
        <taxon>Vertebrata</taxon>
        <taxon>Euteleostomi</taxon>
        <taxon>Actinopterygii</taxon>
        <taxon>Neopterygii</taxon>
        <taxon>Teleostei</taxon>
        <taxon>Ostariophysi</taxon>
        <taxon>Cypriniformes</taxon>
        <taxon>Cyprinidae</taxon>
        <taxon>Acrossocheilinae</taxon>
        <taxon>Onychostoma</taxon>
    </lineage>
</organism>
<name>A0A7J6DBX4_9TELE</name>
<keyword evidence="3" id="KW-1185">Reference proteome</keyword>
<feature type="compositionally biased region" description="Polar residues" evidence="1">
    <location>
        <begin position="35"/>
        <end position="47"/>
    </location>
</feature>
<feature type="region of interest" description="Disordered" evidence="1">
    <location>
        <begin position="35"/>
        <end position="119"/>
    </location>
</feature>
<reference evidence="2 3" key="1">
    <citation type="submission" date="2020-04" db="EMBL/GenBank/DDBJ databases">
        <title>Chromosome-level genome assembly of a cyprinid fish Onychostoma macrolepis by integration of Nanopore Sequencing, Bionano and Hi-C technology.</title>
        <authorList>
            <person name="Wang D."/>
        </authorList>
    </citation>
    <scope>NUCLEOTIDE SEQUENCE [LARGE SCALE GENOMIC DNA]</scope>
    <source>
        <strain evidence="2">SWU-2019</strain>
        <tissue evidence="2">Muscle</tissue>
    </source>
</reference>
<evidence type="ECO:0000313" key="2">
    <source>
        <dbReference type="EMBL" id="KAF4116719.1"/>
    </source>
</evidence>
<dbReference type="Proteomes" id="UP000579812">
    <property type="component" value="Unassembled WGS sequence"/>
</dbReference>
<gene>
    <name evidence="2" type="ORF">G5714_004208</name>
</gene>
<accession>A0A7J6DBX4</accession>
<protein>
    <submittedName>
        <fullName evidence="2">Uncharacterized protein</fullName>
    </submittedName>
</protein>
<comment type="caution">
    <text evidence="2">The sequence shown here is derived from an EMBL/GenBank/DDBJ whole genome shotgun (WGS) entry which is preliminary data.</text>
</comment>
<dbReference type="AlphaFoldDB" id="A0A7J6DBX4"/>
<evidence type="ECO:0000313" key="3">
    <source>
        <dbReference type="Proteomes" id="UP000579812"/>
    </source>
</evidence>
<feature type="compositionally biased region" description="Polar residues" evidence="1">
    <location>
        <begin position="66"/>
        <end position="77"/>
    </location>
</feature>
<proteinExistence type="predicted"/>
<dbReference type="EMBL" id="JAAMOB010000003">
    <property type="protein sequence ID" value="KAF4116719.1"/>
    <property type="molecule type" value="Genomic_DNA"/>
</dbReference>
<sequence>MLPALLERQLNSGRRLELLNTITLSALGQAVIAQQSDASKQQSTTVVAQAPSATRPELTPAEPRSTESTAAQPPTDETPTHEGPDSSVGQGLFPSMDHQDGRQKLAPSHPSFPKPLHSGALQTQFGTRAPYCPLNQQVPVVLSDLRPDFRLNRQTLTYLINTLREDRDHGWGQDLEILVFIFCLASATSYRVVCRAFDMPRSTVHMIVHKVSKLLLRIKRKVTHFPSLEELEEISTGFANLAGSPVFSSIAGAGVMEDRLLFLLRAESAAASELDSREAGGSRLRTREELRRTRWYLVLGVGEVS</sequence>